<gene>
    <name evidence="3" type="ORF">C900_02919</name>
</gene>
<dbReference type="RefSeq" id="WP_009580246.1">
    <property type="nucleotide sequence ID" value="NZ_AMZN01000043.1"/>
</dbReference>
<name>L8JUS0_9BACT</name>
<dbReference type="InterPro" id="IPR050563">
    <property type="entry name" value="4-hydroxybenzoyl-CoA_TE"/>
</dbReference>
<dbReference type="CDD" id="cd00586">
    <property type="entry name" value="4HBT"/>
    <property type="match status" value="1"/>
</dbReference>
<evidence type="ECO:0000313" key="3">
    <source>
        <dbReference type="EMBL" id="ELR71304.1"/>
    </source>
</evidence>
<dbReference type="InterPro" id="IPR029069">
    <property type="entry name" value="HotDog_dom_sf"/>
</dbReference>
<keyword evidence="2" id="KW-0378">Hydrolase</keyword>
<comment type="similarity">
    <text evidence="1">Belongs to the 4-hydroxybenzoyl-CoA thioesterase family.</text>
</comment>
<evidence type="ECO:0000256" key="1">
    <source>
        <dbReference type="ARBA" id="ARBA00005953"/>
    </source>
</evidence>
<protein>
    <submittedName>
        <fullName evidence="3">4-hydroxybenzoyl-CoA thioesterase</fullName>
    </submittedName>
</protein>
<dbReference type="STRING" id="1237149.C900_02919"/>
<keyword evidence="4" id="KW-1185">Reference proteome</keyword>
<dbReference type="PANTHER" id="PTHR31793">
    <property type="entry name" value="4-HYDROXYBENZOYL-COA THIOESTERASE FAMILY MEMBER"/>
    <property type="match status" value="1"/>
</dbReference>
<reference evidence="3 4" key="1">
    <citation type="submission" date="2012-12" db="EMBL/GenBank/DDBJ databases">
        <title>Genome assembly of Fulvivirga imtechensis AK7.</title>
        <authorList>
            <person name="Nupur N."/>
            <person name="Khatri I."/>
            <person name="Kumar R."/>
            <person name="Subramanian S."/>
            <person name="Pinnaka A."/>
        </authorList>
    </citation>
    <scope>NUCLEOTIDE SEQUENCE [LARGE SCALE GENOMIC DNA]</scope>
    <source>
        <strain evidence="3 4">AK7</strain>
    </source>
</reference>
<evidence type="ECO:0000256" key="2">
    <source>
        <dbReference type="ARBA" id="ARBA00022801"/>
    </source>
</evidence>
<dbReference type="AlphaFoldDB" id="L8JUS0"/>
<dbReference type="eggNOG" id="COG0824">
    <property type="taxonomic scope" value="Bacteria"/>
</dbReference>
<dbReference type="EMBL" id="AMZN01000043">
    <property type="protein sequence ID" value="ELR71304.1"/>
    <property type="molecule type" value="Genomic_DNA"/>
</dbReference>
<dbReference type="SUPFAM" id="SSF54637">
    <property type="entry name" value="Thioesterase/thiol ester dehydrase-isomerase"/>
    <property type="match status" value="1"/>
</dbReference>
<dbReference type="Pfam" id="PF13279">
    <property type="entry name" value="4HBT_2"/>
    <property type="match status" value="1"/>
</dbReference>
<dbReference type="PIRSF" id="PIRSF003230">
    <property type="entry name" value="YbgC"/>
    <property type="match status" value="1"/>
</dbReference>
<dbReference type="InterPro" id="IPR006684">
    <property type="entry name" value="YbgC/YbaW"/>
</dbReference>
<dbReference type="GO" id="GO:0047617">
    <property type="term" value="F:fatty acyl-CoA hydrolase activity"/>
    <property type="evidence" value="ECO:0007669"/>
    <property type="project" value="TreeGrafter"/>
</dbReference>
<dbReference type="PANTHER" id="PTHR31793:SF27">
    <property type="entry name" value="NOVEL THIOESTERASE SUPERFAMILY DOMAIN AND SAPOSIN A-TYPE DOMAIN CONTAINING PROTEIN (0610012H03RIK)"/>
    <property type="match status" value="1"/>
</dbReference>
<dbReference type="OrthoDB" id="9800856at2"/>
<evidence type="ECO:0000313" key="4">
    <source>
        <dbReference type="Proteomes" id="UP000011135"/>
    </source>
</evidence>
<dbReference type="Gene3D" id="3.10.129.10">
    <property type="entry name" value="Hotdog Thioesterase"/>
    <property type="match status" value="1"/>
</dbReference>
<dbReference type="Proteomes" id="UP000011135">
    <property type="component" value="Unassembled WGS sequence"/>
</dbReference>
<comment type="caution">
    <text evidence="3">The sequence shown here is derived from an EMBL/GenBank/DDBJ whole genome shotgun (WGS) entry which is preliminary data.</text>
</comment>
<accession>L8JUS0</accession>
<organism evidence="3 4">
    <name type="scientific">Fulvivirga imtechensis AK7</name>
    <dbReference type="NCBI Taxonomy" id="1237149"/>
    <lineage>
        <taxon>Bacteria</taxon>
        <taxon>Pseudomonadati</taxon>
        <taxon>Bacteroidota</taxon>
        <taxon>Cytophagia</taxon>
        <taxon>Cytophagales</taxon>
        <taxon>Fulvivirgaceae</taxon>
        <taxon>Fulvivirga</taxon>
    </lineage>
</organism>
<sequence>MLVDKAEIKVRFSEVDSMGILWHGHYIKYFEDGRESFGRNFNLGYFDVYDQGYLIPIVKIDCSFKKPIQYKDEVAIETTFIDTPAAKIIFEYKLYSKQSGDVYATGRSEQVFLDKNRQLYLTVPDFFAQWKQHWGIVNS</sequence>
<proteinExistence type="inferred from homology"/>